<protein>
    <recommendedName>
        <fullName evidence="2">CAAX prenyl protease 2/Lysostaphin resistance protein A-like domain-containing protein</fullName>
    </recommendedName>
</protein>
<proteinExistence type="predicted"/>
<feature type="transmembrane region" description="Helical" evidence="1">
    <location>
        <begin position="213"/>
        <end position="233"/>
    </location>
</feature>
<dbReference type="Proteomes" id="UP000295601">
    <property type="component" value="Unassembled WGS sequence"/>
</dbReference>
<evidence type="ECO:0000313" key="4">
    <source>
        <dbReference type="Proteomes" id="UP000295601"/>
    </source>
</evidence>
<dbReference type="OrthoDB" id="193898at2"/>
<feature type="transmembrane region" description="Helical" evidence="1">
    <location>
        <begin position="141"/>
        <end position="161"/>
    </location>
</feature>
<dbReference type="GO" id="GO:0080120">
    <property type="term" value="P:CAAX-box protein maturation"/>
    <property type="evidence" value="ECO:0007669"/>
    <property type="project" value="UniProtKB-ARBA"/>
</dbReference>
<feature type="transmembrane region" description="Helical" evidence="1">
    <location>
        <begin position="112"/>
        <end position="135"/>
    </location>
</feature>
<reference evidence="3 4" key="1">
    <citation type="submission" date="2019-03" db="EMBL/GenBank/DDBJ databases">
        <title>Genomic analyses of the natural microbiome of Caenorhabditis elegans.</title>
        <authorList>
            <person name="Samuel B."/>
        </authorList>
    </citation>
    <scope>NUCLEOTIDE SEQUENCE [LARGE SCALE GENOMIC DNA]</scope>
    <source>
        <strain evidence="3 4">JUb18</strain>
    </source>
</reference>
<evidence type="ECO:0000259" key="2">
    <source>
        <dbReference type="Pfam" id="PF02517"/>
    </source>
</evidence>
<dbReference type="InterPro" id="IPR003675">
    <property type="entry name" value="Rce1/LyrA-like_dom"/>
</dbReference>
<keyword evidence="1" id="KW-0812">Transmembrane</keyword>
<feature type="transmembrane region" description="Helical" evidence="1">
    <location>
        <begin position="245"/>
        <end position="264"/>
    </location>
</feature>
<dbReference type="EMBL" id="SNYA01000011">
    <property type="protein sequence ID" value="TDP89154.1"/>
    <property type="molecule type" value="Genomic_DNA"/>
</dbReference>
<gene>
    <name evidence="3" type="ORF">EDF62_3475</name>
</gene>
<feature type="transmembrane region" description="Helical" evidence="1">
    <location>
        <begin position="70"/>
        <end position="91"/>
    </location>
</feature>
<feature type="transmembrane region" description="Helical" evidence="1">
    <location>
        <begin position="21"/>
        <end position="46"/>
    </location>
</feature>
<accession>A0A4R6RR58</accession>
<dbReference type="PANTHER" id="PTHR39430">
    <property type="entry name" value="MEMBRANE-ASSOCIATED PROTEASE-RELATED"/>
    <property type="match status" value="1"/>
</dbReference>
<sequence>MNVRTLPAPTAGMLRAQRPTGIIMAFVVLFIALLAQTIPTVGITIADSLTGASPAGAASKPALAETHERVRLSVLLLSFALTIGVLWLWLRAKEQRPFASLGFEPRRGALRVALRGAGIGLAMLIVCLLIPLALGEVQLSWAAPSGAGATFIFLMLAAFLVQGSAEEILLRGFLTQAVARRWGLVAAVIIQAVVFAAIHGANAGVGVLPVVNLLLFATFASFLSLADGSLWGICAMHGVWNWAQGNLFGVAVSGNAAADSLFTITSSGSTNELISGGSFGLEGSLVTTAVYLIGVAIAWRVWRARRGHDETTPV</sequence>
<evidence type="ECO:0000256" key="1">
    <source>
        <dbReference type="SAM" id="Phobius"/>
    </source>
</evidence>
<feature type="domain" description="CAAX prenyl protease 2/Lysostaphin resistance protein A-like" evidence="2">
    <location>
        <begin position="150"/>
        <end position="242"/>
    </location>
</feature>
<keyword evidence="1" id="KW-1133">Transmembrane helix</keyword>
<organism evidence="3 4">
    <name type="scientific">Leucobacter luti</name>
    <dbReference type="NCBI Taxonomy" id="340320"/>
    <lineage>
        <taxon>Bacteria</taxon>
        <taxon>Bacillati</taxon>
        <taxon>Actinomycetota</taxon>
        <taxon>Actinomycetes</taxon>
        <taxon>Micrococcales</taxon>
        <taxon>Microbacteriaceae</taxon>
        <taxon>Leucobacter</taxon>
    </lineage>
</organism>
<evidence type="ECO:0000313" key="3">
    <source>
        <dbReference type="EMBL" id="TDP89154.1"/>
    </source>
</evidence>
<feature type="transmembrane region" description="Helical" evidence="1">
    <location>
        <begin position="284"/>
        <end position="302"/>
    </location>
</feature>
<feature type="transmembrane region" description="Helical" evidence="1">
    <location>
        <begin position="182"/>
        <end position="201"/>
    </location>
</feature>
<comment type="caution">
    <text evidence="3">The sequence shown here is derived from an EMBL/GenBank/DDBJ whole genome shotgun (WGS) entry which is preliminary data.</text>
</comment>
<dbReference type="PANTHER" id="PTHR39430:SF1">
    <property type="entry name" value="PROTEASE"/>
    <property type="match status" value="1"/>
</dbReference>
<keyword evidence="4" id="KW-1185">Reference proteome</keyword>
<dbReference type="RefSeq" id="WP_133617935.1">
    <property type="nucleotide sequence ID" value="NZ_SNYA01000011.1"/>
</dbReference>
<name>A0A4R6RR58_9MICO</name>
<keyword evidence="1" id="KW-0472">Membrane</keyword>
<dbReference type="GO" id="GO:0004175">
    <property type="term" value="F:endopeptidase activity"/>
    <property type="evidence" value="ECO:0007669"/>
    <property type="project" value="UniProtKB-ARBA"/>
</dbReference>
<dbReference type="Pfam" id="PF02517">
    <property type="entry name" value="Rce1-like"/>
    <property type="match status" value="1"/>
</dbReference>
<dbReference type="AlphaFoldDB" id="A0A4R6RR58"/>